<dbReference type="InterPro" id="IPR036906">
    <property type="entry name" value="ATPase_V1_fsu_sf"/>
</dbReference>
<comment type="similarity">
    <text evidence="1">Belongs to the V-ATPase F subunit family.</text>
</comment>
<dbReference type="Proteomes" id="UP000494163">
    <property type="component" value="Chromosome X"/>
</dbReference>
<dbReference type="OrthoDB" id="10261947at2759"/>
<dbReference type="EMBL" id="CP012528">
    <property type="protein sequence ID" value="ALC48513.1"/>
    <property type="molecule type" value="Genomic_DNA"/>
</dbReference>
<evidence type="ECO:0000313" key="5">
    <source>
        <dbReference type="EMBL" id="ALC48513.1"/>
    </source>
</evidence>
<proteinExistence type="inferred from homology"/>
<dbReference type="PANTHER" id="PTHR13861">
    <property type="entry name" value="VACUOLAR ATP SYNTHASE SUBUNIT F"/>
    <property type="match status" value="1"/>
</dbReference>
<dbReference type="STRING" id="30019.A0A0M3QYZ0"/>
<evidence type="ECO:0000313" key="6">
    <source>
        <dbReference type="Proteomes" id="UP000494163"/>
    </source>
</evidence>
<dbReference type="InterPro" id="IPR008218">
    <property type="entry name" value="ATPase_V1-cplx_f_g_su"/>
</dbReference>
<evidence type="ECO:0000256" key="3">
    <source>
        <dbReference type="ARBA" id="ARBA00022781"/>
    </source>
</evidence>
<protein>
    <submittedName>
        <fullName evidence="5">CG15719</fullName>
    </submittedName>
</protein>
<evidence type="ECO:0000256" key="2">
    <source>
        <dbReference type="ARBA" id="ARBA00022448"/>
    </source>
</evidence>
<keyword evidence="2" id="KW-0813">Transport</keyword>
<keyword evidence="4" id="KW-0406">Ion transport</keyword>
<dbReference type="OMA" id="GIGYHRE"/>
<dbReference type="GO" id="GO:0016020">
    <property type="term" value="C:membrane"/>
    <property type="evidence" value="ECO:0007669"/>
    <property type="project" value="TreeGrafter"/>
</dbReference>
<dbReference type="SMR" id="A0A0M3QYZ0"/>
<dbReference type="PANTHER" id="PTHR13861:SF2">
    <property type="entry name" value="V-TYPE PROTON ATPASE SUBUNIT F"/>
    <property type="match status" value="1"/>
</dbReference>
<evidence type="ECO:0000256" key="4">
    <source>
        <dbReference type="ARBA" id="ARBA00023065"/>
    </source>
</evidence>
<name>A0A0M3QYZ0_DROBS</name>
<keyword evidence="6" id="KW-1185">Reference proteome</keyword>
<dbReference type="Gene3D" id="3.40.50.10580">
    <property type="entry name" value="ATPase, V1 complex, subunit F"/>
    <property type="match status" value="1"/>
</dbReference>
<dbReference type="AlphaFoldDB" id="A0A0M3QYZ0"/>
<keyword evidence="3" id="KW-0375">Hydrogen ion transport</keyword>
<dbReference type="SUPFAM" id="SSF159468">
    <property type="entry name" value="AtpF-like"/>
    <property type="match status" value="1"/>
</dbReference>
<reference evidence="5 6" key="1">
    <citation type="submission" date="2015-08" db="EMBL/GenBank/DDBJ databases">
        <title>Ancestral chromatin configuration constrains chromatin evolution on differentiating sex chromosomes in Drosophila.</title>
        <authorList>
            <person name="Zhou Q."/>
            <person name="Bachtrog D."/>
        </authorList>
    </citation>
    <scope>NUCLEOTIDE SEQUENCE [LARGE SCALE GENOMIC DNA]</scope>
    <source>
        <tissue evidence="5">Whole larvae</tissue>
    </source>
</reference>
<dbReference type="Pfam" id="PF01990">
    <property type="entry name" value="ATP-synt_F"/>
    <property type="match status" value="1"/>
</dbReference>
<sequence>MANHMAAVSEEFDADEAEDKLVDEPEDPSIVRIGVIADTEVTLGLLLVGIGYERDKFHNYLMVDNDTPLDAIEQFFQNLYKRHNIGIILIDFMTAKRLGTVLDKCKKLLPVVVILPTKASIVPYIEEKERLRRQRRRDIYL</sequence>
<gene>
    <name evidence="5" type="ORF">Dbus_chrXg369</name>
</gene>
<dbReference type="GO" id="GO:0046961">
    <property type="term" value="F:proton-transporting ATPase activity, rotational mechanism"/>
    <property type="evidence" value="ECO:0007669"/>
    <property type="project" value="InterPro"/>
</dbReference>
<organism evidence="5 6">
    <name type="scientific">Drosophila busckii</name>
    <name type="common">Fruit fly</name>
    <dbReference type="NCBI Taxonomy" id="30019"/>
    <lineage>
        <taxon>Eukaryota</taxon>
        <taxon>Metazoa</taxon>
        <taxon>Ecdysozoa</taxon>
        <taxon>Arthropoda</taxon>
        <taxon>Hexapoda</taxon>
        <taxon>Insecta</taxon>
        <taxon>Pterygota</taxon>
        <taxon>Neoptera</taxon>
        <taxon>Endopterygota</taxon>
        <taxon>Diptera</taxon>
        <taxon>Brachycera</taxon>
        <taxon>Muscomorpha</taxon>
        <taxon>Ephydroidea</taxon>
        <taxon>Drosophilidae</taxon>
        <taxon>Drosophila</taxon>
    </lineage>
</organism>
<accession>A0A0M3QYZ0</accession>
<evidence type="ECO:0000256" key="1">
    <source>
        <dbReference type="ARBA" id="ARBA00010148"/>
    </source>
</evidence>